<proteinExistence type="predicted"/>
<reference evidence="2" key="1">
    <citation type="journal article" date="2015" name="Nat. Genet.">
        <title>The genome and transcriptome of the zoonotic hookworm Ancylostoma ceylanicum identify infection-specific gene families.</title>
        <authorList>
            <person name="Schwarz E.M."/>
            <person name="Hu Y."/>
            <person name="Antoshechkin I."/>
            <person name="Miller M.M."/>
            <person name="Sternberg P.W."/>
            <person name="Aroian R.V."/>
        </authorList>
    </citation>
    <scope>NUCLEOTIDE SEQUENCE</scope>
    <source>
        <strain evidence="2">HY135</strain>
    </source>
</reference>
<evidence type="ECO:0000313" key="2">
    <source>
        <dbReference type="Proteomes" id="UP000024635"/>
    </source>
</evidence>
<keyword evidence="2" id="KW-1185">Reference proteome</keyword>
<dbReference type="EMBL" id="JARK01001460">
    <property type="protein sequence ID" value="EYB99187.1"/>
    <property type="molecule type" value="Genomic_DNA"/>
</dbReference>
<accession>A0A016T934</accession>
<name>A0A016T934_9BILA</name>
<gene>
    <name evidence="1" type="primary">Acey_s0124.g1210</name>
    <name evidence="1" type="ORF">Y032_0124g1210</name>
</gene>
<comment type="caution">
    <text evidence="1">The sequence shown here is derived from an EMBL/GenBank/DDBJ whole genome shotgun (WGS) entry which is preliminary data.</text>
</comment>
<protein>
    <submittedName>
        <fullName evidence="1">Uncharacterized protein</fullName>
    </submittedName>
</protein>
<evidence type="ECO:0000313" key="1">
    <source>
        <dbReference type="EMBL" id="EYB99187.1"/>
    </source>
</evidence>
<dbReference type="Proteomes" id="UP000024635">
    <property type="component" value="Unassembled WGS sequence"/>
</dbReference>
<sequence>MFQILSCSGAMKGTGFILSGVISSNKGGAFKQSKHGRDSRQRALVAALMEILAFELVPSKSRSTTDRTEVPLHSGQCSTICSLTISMAVSSCLSTRSKAVKTTRTTEQNVSFTNFSSFSYSITITTERVFRCLLFTTGATVSGTIELTDFWRLTTNY</sequence>
<dbReference type="AlphaFoldDB" id="A0A016T934"/>
<organism evidence="1 2">
    <name type="scientific">Ancylostoma ceylanicum</name>
    <dbReference type="NCBI Taxonomy" id="53326"/>
    <lineage>
        <taxon>Eukaryota</taxon>
        <taxon>Metazoa</taxon>
        <taxon>Ecdysozoa</taxon>
        <taxon>Nematoda</taxon>
        <taxon>Chromadorea</taxon>
        <taxon>Rhabditida</taxon>
        <taxon>Rhabditina</taxon>
        <taxon>Rhabditomorpha</taxon>
        <taxon>Strongyloidea</taxon>
        <taxon>Ancylostomatidae</taxon>
        <taxon>Ancylostomatinae</taxon>
        <taxon>Ancylostoma</taxon>
    </lineage>
</organism>